<dbReference type="Pfam" id="PF13613">
    <property type="entry name" value="HTH_Tnp_4"/>
    <property type="match status" value="1"/>
</dbReference>
<feature type="compositionally biased region" description="Low complexity" evidence="4">
    <location>
        <begin position="139"/>
        <end position="149"/>
    </location>
</feature>
<evidence type="ECO:0000259" key="5">
    <source>
        <dbReference type="Pfam" id="PF13359"/>
    </source>
</evidence>
<dbReference type="InterPro" id="IPR027806">
    <property type="entry name" value="HARBI1_dom"/>
</dbReference>
<evidence type="ECO:0000259" key="6">
    <source>
        <dbReference type="Pfam" id="PF13613"/>
    </source>
</evidence>
<feature type="region of interest" description="Disordered" evidence="4">
    <location>
        <begin position="133"/>
        <end position="155"/>
    </location>
</feature>
<reference evidence="7" key="1">
    <citation type="submission" date="2018-11" db="EMBL/GenBank/DDBJ databases">
        <authorList>
            <person name="Alioto T."/>
            <person name="Alioto T."/>
        </authorList>
    </citation>
    <scope>NUCLEOTIDE SEQUENCE</scope>
</reference>
<evidence type="ECO:0000256" key="2">
    <source>
        <dbReference type="ARBA" id="ARBA00022723"/>
    </source>
</evidence>
<dbReference type="Pfam" id="PF13359">
    <property type="entry name" value="DDE_Tnp_4"/>
    <property type="match status" value="1"/>
</dbReference>
<evidence type="ECO:0000256" key="3">
    <source>
        <dbReference type="SAM" id="Coils"/>
    </source>
</evidence>
<comment type="caution">
    <text evidence="7">The sequence shown here is derived from an EMBL/GenBank/DDBJ whole genome shotgun (WGS) entry which is preliminary data.</text>
</comment>
<evidence type="ECO:0000313" key="7">
    <source>
        <dbReference type="EMBL" id="VDI78283.1"/>
    </source>
</evidence>
<dbReference type="Proteomes" id="UP000596742">
    <property type="component" value="Unassembled WGS sequence"/>
</dbReference>
<proteinExistence type="predicted"/>
<dbReference type="InterPro" id="IPR027805">
    <property type="entry name" value="Transposase_HTH_dom"/>
</dbReference>
<dbReference type="EMBL" id="UYJE01009951">
    <property type="protein sequence ID" value="VDI78283.1"/>
    <property type="molecule type" value="Genomic_DNA"/>
</dbReference>
<accession>A0A8B6HF66</accession>
<sequence>MAESLRSRKGINYKSLNDYGLPALNLTDPVKISTPRKKLELTTARILDKLRKKLKNTEDSIRKKKEEEKAVLKKKIEEGEKVLKSMKGEDSTIDDKVKLTDLRKMERLNSKVDKKLSDMGLFDKPEIKGDASKKKSKLKINLSSTSSESSSDDGDLLAEEQLQRCIDQTNRDSAILAHSYSTVEPEVEISVDHNAMDVEDDIELPYVQTRTIGFQCDPDLLLMENLLLRKEIKELKDQLAEESKRNSGIHRIKDDDSATKFYTGLPTFTVFLWLFNYLCAKSSRMQYWKGDGNTPSKDRVRVSTSRLQPIEQFLAVMMRLRLGLYVRDVADRFSISVSSYSSYFTTWLNLIHAELEVINIFPPRDIITRTMPNSFKDRYPSTRVIIDCTEIFIQKASSLLNQSLTYSSYKHHNTLKFLVGITPSGVISFVSEGWGGRVSDREITIECGILDLLEPGDSVMADKGFTINDLLVKRQCALNIPPFRDDELHGIATAGQTWLMVRQDKYGP</sequence>
<gene>
    <name evidence="7" type="ORF">MGAL_10B037879</name>
</gene>
<protein>
    <recommendedName>
        <fullName evidence="9">DDE Tnp4 domain-containing protein</fullName>
    </recommendedName>
</protein>
<feature type="domain" description="Transposase Helix-turn-helix" evidence="6">
    <location>
        <begin position="306"/>
        <end position="355"/>
    </location>
</feature>
<evidence type="ECO:0000313" key="8">
    <source>
        <dbReference type="Proteomes" id="UP000596742"/>
    </source>
</evidence>
<feature type="coiled-coil region" evidence="3">
    <location>
        <begin position="47"/>
        <end position="89"/>
    </location>
</feature>
<organism evidence="7 8">
    <name type="scientific">Mytilus galloprovincialis</name>
    <name type="common">Mediterranean mussel</name>
    <dbReference type="NCBI Taxonomy" id="29158"/>
    <lineage>
        <taxon>Eukaryota</taxon>
        <taxon>Metazoa</taxon>
        <taxon>Spiralia</taxon>
        <taxon>Lophotrochozoa</taxon>
        <taxon>Mollusca</taxon>
        <taxon>Bivalvia</taxon>
        <taxon>Autobranchia</taxon>
        <taxon>Pteriomorphia</taxon>
        <taxon>Mytilida</taxon>
        <taxon>Mytiloidea</taxon>
        <taxon>Mytilidae</taxon>
        <taxon>Mytilinae</taxon>
        <taxon>Mytilus</taxon>
    </lineage>
</organism>
<keyword evidence="8" id="KW-1185">Reference proteome</keyword>
<comment type="cofactor">
    <cofactor evidence="1">
        <name>a divalent metal cation</name>
        <dbReference type="ChEBI" id="CHEBI:60240"/>
    </cofactor>
</comment>
<evidence type="ECO:0008006" key="9">
    <source>
        <dbReference type="Google" id="ProtNLM"/>
    </source>
</evidence>
<keyword evidence="3" id="KW-0175">Coiled coil</keyword>
<feature type="domain" description="DDE Tnp4" evidence="5">
    <location>
        <begin position="386"/>
        <end position="472"/>
    </location>
</feature>
<evidence type="ECO:0000256" key="4">
    <source>
        <dbReference type="SAM" id="MobiDB-lite"/>
    </source>
</evidence>
<name>A0A8B6HF66_MYTGA</name>
<dbReference type="GO" id="GO:0046872">
    <property type="term" value="F:metal ion binding"/>
    <property type="evidence" value="ECO:0007669"/>
    <property type="project" value="UniProtKB-KW"/>
</dbReference>
<dbReference type="OrthoDB" id="6117952at2759"/>
<evidence type="ECO:0000256" key="1">
    <source>
        <dbReference type="ARBA" id="ARBA00001968"/>
    </source>
</evidence>
<dbReference type="PANTHER" id="PTHR23080">
    <property type="entry name" value="THAP DOMAIN PROTEIN"/>
    <property type="match status" value="1"/>
</dbReference>
<keyword evidence="2" id="KW-0479">Metal-binding</keyword>
<dbReference type="AlphaFoldDB" id="A0A8B6HF66"/>